<comment type="caution">
    <text evidence="7">The sequence shown here is derived from an EMBL/GenBank/DDBJ whole genome shotgun (WGS) entry which is preliminary data.</text>
</comment>
<keyword evidence="4 5" id="KW-0472">Membrane</keyword>
<protein>
    <submittedName>
        <fullName evidence="7">TPT domain-containing protein</fullName>
    </submittedName>
</protein>
<feature type="domain" description="Sugar phosphate transporter" evidence="6">
    <location>
        <begin position="61"/>
        <end position="242"/>
    </location>
</feature>
<comment type="subcellular location">
    <subcellularLocation>
        <location evidence="1">Membrane</location>
        <topology evidence="1">Multi-pass membrane protein</topology>
    </subcellularLocation>
</comment>
<feature type="transmembrane region" description="Helical" evidence="5">
    <location>
        <begin position="89"/>
        <end position="111"/>
    </location>
</feature>
<reference evidence="7 8" key="1">
    <citation type="submission" date="2020-02" db="EMBL/GenBank/DDBJ databases">
        <title>Draft genome sequence of Haematococcus lacustris strain NIES-144.</title>
        <authorList>
            <person name="Morimoto D."/>
            <person name="Nakagawa S."/>
            <person name="Yoshida T."/>
            <person name="Sawayama S."/>
        </authorList>
    </citation>
    <scope>NUCLEOTIDE SEQUENCE [LARGE SCALE GENOMIC DNA]</scope>
    <source>
        <strain evidence="7 8">NIES-144</strain>
    </source>
</reference>
<keyword evidence="2 5" id="KW-0812">Transmembrane</keyword>
<dbReference type="InterPro" id="IPR050186">
    <property type="entry name" value="TPT_transporter"/>
</dbReference>
<evidence type="ECO:0000256" key="5">
    <source>
        <dbReference type="SAM" id="Phobius"/>
    </source>
</evidence>
<feature type="transmembrane region" description="Helical" evidence="5">
    <location>
        <begin position="178"/>
        <end position="196"/>
    </location>
</feature>
<organism evidence="7 8">
    <name type="scientific">Haematococcus lacustris</name>
    <name type="common">Green alga</name>
    <name type="synonym">Haematococcus pluvialis</name>
    <dbReference type="NCBI Taxonomy" id="44745"/>
    <lineage>
        <taxon>Eukaryota</taxon>
        <taxon>Viridiplantae</taxon>
        <taxon>Chlorophyta</taxon>
        <taxon>core chlorophytes</taxon>
        <taxon>Chlorophyceae</taxon>
        <taxon>CS clade</taxon>
        <taxon>Chlamydomonadales</taxon>
        <taxon>Haematococcaceae</taxon>
        <taxon>Haematococcus</taxon>
    </lineage>
</organism>
<dbReference type="Pfam" id="PF03151">
    <property type="entry name" value="TPT"/>
    <property type="match status" value="1"/>
</dbReference>
<dbReference type="Proteomes" id="UP000485058">
    <property type="component" value="Unassembled WGS sequence"/>
</dbReference>
<evidence type="ECO:0000259" key="6">
    <source>
        <dbReference type="Pfam" id="PF03151"/>
    </source>
</evidence>
<evidence type="ECO:0000313" key="8">
    <source>
        <dbReference type="Proteomes" id="UP000485058"/>
    </source>
</evidence>
<evidence type="ECO:0000256" key="4">
    <source>
        <dbReference type="ARBA" id="ARBA00023136"/>
    </source>
</evidence>
<dbReference type="EMBL" id="BLLF01000111">
    <property type="protein sequence ID" value="GFH07710.1"/>
    <property type="molecule type" value="Genomic_DNA"/>
</dbReference>
<evidence type="ECO:0000256" key="2">
    <source>
        <dbReference type="ARBA" id="ARBA00022692"/>
    </source>
</evidence>
<accession>A0A699YBZ5</accession>
<feature type="transmembrane region" description="Helical" evidence="5">
    <location>
        <begin position="118"/>
        <end position="135"/>
    </location>
</feature>
<evidence type="ECO:0000256" key="3">
    <source>
        <dbReference type="ARBA" id="ARBA00022989"/>
    </source>
</evidence>
<proteinExistence type="predicted"/>
<dbReference type="InterPro" id="IPR004853">
    <property type="entry name" value="Sugar_P_trans_dom"/>
</dbReference>
<feature type="transmembrane region" description="Helical" evidence="5">
    <location>
        <begin position="27"/>
        <end position="49"/>
    </location>
</feature>
<dbReference type="AlphaFoldDB" id="A0A699YBZ5"/>
<name>A0A699YBZ5_HAELA</name>
<feature type="transmembrane region" description="Helical" evidence="5">
    <location>
        <begin position="216"/>
        <end position="235"/>
    </location>
</feature>
<keyword evidence="8" id="KW-1185">Reference proteome</keyword>
<gene>
    <name evidence="7" type="ORF">HaLaN_02547</name>
</gene>
<keyword evidence="3 5" id="KW-1133">Transmembrane helix</keyword>
<sequence>MGGVKLPPLPHPSTAVQLYRMGFVHPFFVTGMGQVFSALGGYVLVQLGAAQLRPSPPPAFWLGRLAPIILSTAATMFFGNAAYLTLSVAFIQILKAFTPALTLLLCVLAGLERPQWPLLLSVSLIAGGTACAVWLESGTPAFNRVGFLHFMASSVTEAARVVGAEVLLGAARYNSAEALVYIGGPTAALLMAASWVTEAPAIRLQTGRLLWSHPLAFLMAFTMSFLVNLTCFFAIKYTSSLTFKQLA</sequence>
<evidence type="ECO:0000313" key="7">
    <source>
        <dbReference type="EMBL" id="GFH07710.1"/>
    </source>
</evidence>
<dbReference type="SUPFAM" id="SSF103481">
    <property type="entry name" value="Multidrug resistance efflux transporter EmrE"/>
    <property type="match status" value="1"/>
</dbReference>
<dbReference type="PANTHER" id="PTHR11132">
    <property type="entry name" value="SOLUTE CARRIER FAMILY 35"/>
    <property type="match status" value="1"/>
</dbReference>
<feature type="transmembrane region" description="Helical" evidence="5">
    <location>
        <begin position="61"/>
        <end position="83"/>
    </location>
</feature>
<dbReference type="GO" id="GO:0016020">
    <property type="term" value="C:membrane"/>
    <property type="evidence" value="ECO:0007669"/>
    <property type="project" value="UniProtKB-SubCell"/>
</dbReference>
<evidence type="ECO:0000256" key="1">
    <source>
        <dbReference type="ARBA" id="ARBA00004141"/>
    </source>
</evidence>
<dbReference type="InterPro" id="IPR037185">
    <property type="entry name" value="EmrE-like"/>
</dbReference>